<gene>
    <name evidence="1" type="ORF">FSB_LOCUS60215</name>
</gene>
<protein>
    <submittedName>
        <fullName evidence="1">Uncharacterized protein</fullName>
    </submittedName>
</protein>
<reference evidence="1" key="1">
    <citation type="submission" date="2018-02" db="EMBL/GenBank/DDBJ databases">
        <authorList>
            <person name="Cohen D.B."/>
            <person name="Kent A.D."/>
        </authorList>
    </citation>
    <scope>NUCLEOTIDE SEQUENCE</scope>
</reference>
<sequence>MGVGLGGWCLGFSQRVIGGFAKWDVPDLVWVMVASFVRNDEGLSLDDGDDEISEEDLARLEQELAEALEP</sequence>
<accession>A0A2N9J740</accession>
<name>A0A2N9J740_FAGSY</name>
<dbReference type="AlphaFoldDB" id="A0A2N9J740"/>
<dbReference type="EMBL" id="OIVN01006399">
    <property type="protein sequence ID" value="SPD32333.1"/>
    <property type="molecule type" value="Genomic_DNA"/>
</dbReference>
<evidence type="ECO:0000313" key="1">
    <source>
        <dbReference type="EMBL" id="SPD32333.1"/>
    </source>
</evidence>
<proteinExistence type="predicted"/>
<organism evidence="1">
    <name type="scientific">Fagus sylvatica</name>
    <name type="common">Beechnut</name>
    <dbReference type="NCBI Taxonomy" id="28930"/>
    <lineage>
        <taxon>Eukaryota</taxon>
        <taxon>Viridiplantae</taxon>
        <taxon>Streptophyta</taxon>
        <taxon>Embryophyta</taxon>
        <taxon>Tracheophyta</taxon>
        <taxon>Spermatophyta</taxon>
        <taxon>Magnoliopsida</taxon>
        <taxon>eudicotyledons</taxon>
        <taxon>Gunneridae</taxon>
        <taxon>Pentapetalae</taxon>
        <taxon>rosids</taxon>
        <taxon>fabids</taxon>
        <taxon>Fagales</taxon>
        <taxon>Fagaceae</taxon>
        <taxon>Fagus</taxon>
    </lineage>
</organism>